<keyword evidence="1" id="KW-1133">Transmembrane helix</keyword>
<sequence length="220" mass="22774">MAAIPAAISGCCSSSRLSQPAALLRSTSRRRFKVTAMAPMKKVVIAALNQIYLGPSLLLRSEIDPHCYVMLLQVNRYDDNWSKQWFGAGIFAEGSEEVSVDVLKKLERRKVLSTVEKAGLLSKAEELGLTLSSLERLGLLSKAEDLGLLSLVETAAGASPSALASSSLPLLAAAVAAVVLVPDDSAALVAAQAVVAAVLAAGAAGLFVGSVVLAGLQESD</sequence>
<feature type="transmembrane region" description="Helical" evidence="1">
    <location>
        <begin position="193"/>
        <end position="216"/>
    </location>
</feature>
<proteinExistence type="predicted"/>
<evidence type="ECO:0000256" key="1">
    <source>
        <dbReference type="SAM" id="Phobius"/>
    </source>
</evidence>
<dbReference type="EMBL" id="JACEFO010002248">
    <property type="protein sequence ID" value="KAF8670962.1"/>
    <property type="molecule type" value="Genomic_DNA"/>
</dbReference>
<evidence type="ECO:0000313" key="3">
    <source>
        <dbReference type="Proteomes" id="UP000636709"/>
    </source>
</evidence>
<dbReference type="Gramene" id="Dexi5A01G0018400.1">
    <property type="protein sequence ID" value="Dexi5A01G0018400.1:cds"/>
    <property type="gene ID" value="Dexi5A01G0018400"/>
</dbReference>
<organism evidence="2 3">
    <name type="scientific">Digitaria exilis</name>
    <dbReference type="NCBI Taxonomy" id="1010633"/>
    <lineage>
        <taxon>Eukaryota</taxon>
        <taxon>Viridiplantae</taxon>
        <taxon>Streptophyta</taxon>
        <taxon>Embryophyta</taxon>
        <taxon>Tracheophyta</taxon>
        <taxon>Spermatophyta</taxon>
        <taxon>Magnoliopsida</taxon>
        <taxon>Liliopsida</taxon>
        <taxon>Poales</taxon>
        <taxon>Poaceae</taxon>
        <taxon>PACMAD clade</taxon>
        <taxon>Panicoideae</taxon>
        <taxon>Panicodae</taxon>
        <taxon>Paniceae</taxon>
        <taxon>Anthephorinae</taxon>
        <taxon>Digitaria</taxon>
    </lineage>
</organism>
<evidence type="ECO:0000313" key="2">
    <source>
        <dbReference type="EMBL" id="KAF8670962.1"/>
    </source>
</evidence>
<feature type="transmembrane region" description="Helical" evidence="1">
    <location>
        <begin position="162"/>
        <end position="181"/>
    </location>
</feature>
<keyword evidence="3" id="KW-1185">Reference proteome</keyword>
<name>A0A835AXE9_9POAL</name>
<dbReference type="Pfam" id="PF06549">
    <property type="entry name" value="DUF1118"/>
    <property type="match status" value="1"/>
</dbReference>
<comment type="caution">
    <text evidence="2">The sequence shown here is derived from an EMBL/GenBank/DDBJ whole genome shotgun (WGS) entry which is preliminary data.</text>
</comment>
<keyword evidence="1" id="KW-0472">Membrane</keyword>
<protein>
    <submittedName>
        <fullName evidence="2">Uncharacterized protein</fullName>
    </submittedName>
</protein>
<dbReference type="Proteomes" id="UP000636709">
    <property type="component" value="Unassembled WGS sequence"/>
</dbReference>
<gene>
    <name evidence="2" type="ORF">HU200_050232</name>
</gene>
<dbReference type="AlphaFoldDB" id="A0A835AXE9"/>
<reference evidence="2" key="1">
    <citation type="submission" date="2020-07" db="EMBL/GenBank/DDBJ databases">
        <title>Genome sequence and genetic diversity analysis of an under-domesticated orphan crop, white fonio (Digitaria exilis).</title>
        <authorList>
            <person name="Bennetzen J.L."/>
            <person name="Chen S."/>
            <person name="Ma X."/>
            <person name="Wang X."/>
            <person name="Yssel A.E.J."/>
            <person name="Chaluvadi S.R."/>
            <person name="Johnson M."/>
            <person name="Gangashetty P."/>
            <person name="Hamidou F."/>
            <person name="Sanogo M.D."/>
            <person name="Zwaenepoel A."/>
            <person name="Wallace J."/>
            <person name="Van De Peer Y."/>
            <person name="Van Deynze A."/>
        </authorList>
    </citation>
    <scope>NUCLEOTIDE SEQUENCE</scope>
    <source>
        <tissue evidence="2">Leaves</tissue>
    </source>
</reference>
<keyword evidence="1" id="KW-0812">Transmembrane</keyword>
<accession>A0A835AXE9</accession>
<dbReference type="InterPro" id="IPR009500">
    <property type="entry name" value="DUF1118"/>
</dbReference>
<dbReference type="OrthoDB" id="444029at2759"/>